<sequence>MLGELYGWLFLNKSFQQPTEAVPSIDMWLPSLYQPAEVVPSVGNSVIFNRIKIISIASEITAE</sequence>
<organism evidence="1 2">
    <name type="scientific">Photobacterium angustum</name>
    <dbReference type="NCBI Taxonomy" id="661"/>
    <lineage>
        <taxon>Bacteria</taxon>
        <taxon>Pseudomonadati</taxon>
        <taxon>Pseudomonadota</taxon>
        <taxon>Gammaproteobacteria</taxon>
        <taxon>Vibrionales</taxon>
        <taxon>Vibrionaceae</taxon>
        <taxon>Photobacterium</taxon>
    </lineage>
</organism>
<dbReference type="AlphaFoldDB" id="A0A2S7VIC9"/>
<name>A0A2S7VIC9_PHOAN</name>
<accession>A0A2S7VIC9</accession>
<reference evidence="1 2" key="1">
    <citation type="submission" date="2016-12" db="EMBL/GenBank/DDBJ databases">
        <title>Diversity of luminous bacteria.</title>
        <authorList>
            <person name="Yoshizawa S."/>
            <person name="Kogure K."/>
        </authorList>
    </citation>
    <scope>NUCLEOTIDE SEQUENCE [LARGE SCALE GENOMIC DNA]</scope>
    <source>
        <strain evidence="1 2">LC1-200</strain>
    </source>
</reference>
<evidence type="ECO:0000313" key="1">
    <source>
        <dbReference type="EMBL" id="PQJ61946.1"/>
    </source>
</evidence>
<gene>
    <name evidence="1" type="ORF">BTO08_16940</name>
</gene>
<comment type="caution">
    <text evidence="1">The sequence shown here is derived from an EMBL/GenBank/DDBJ whole genome shotgun (WGS) entry which is preliminary data.</text>
</comment>
<evidence type="ECO:0000313" key="2">
    <source>
        <dbReference type="Proteomes" id="UP000238730"/>
    </source>
</evidence>
<dbReference type="Proteomes" id="UP000238730">
    <property type="component" value="Unassembled WGS sequence"/>
</dbReference>
<protein>
    <submittedName>
        <fullName evidence="1">Uncharacterized protein</fullName>
    </submittedName>
</protein>
<dbReference type="EMBL" id="MSCJ01000003">
    <property type="protein sequence ID" value="PQJ61946.1"/>
    <property type="molecule type" value="Genomic_DNA"/>
</dbReference>
<proteinExistence type="predicted"/>